<dbReference type="EMBL" id="JRPN01000024">
    <property type="protein sequence ID" value="KGT75785.1"/>
    <property type="molecule type" value="Genomic_DNA"/>
</dbReference>
<accession>A0A0A3XN19</accession>
<reference evidence="1 2" key="1">
    <citation type="submission" date="2014-09" db="EMBL/GenBank/DDBJ databases">
        <title>Draft genome of Bradyrhizobium japonicum Is-34.</title>
        <authorList>
            <person name="Tsurumaru H."/>
            <person name="Yamakawa T."/>
            <person name="Hashimoto S."/>
            <person name="Okizaki K."/>
            <person name="Kanesaki Y."/>
            <person name="Yoshikawa H."/>
            <person name="Yajima S."/>
        </authorList>
    </citation>
    <scope>NUCLEOTIDE SEQUENCE [LARGE SCALE GENOMIC DNA]</scope>
    <source>
        <strain evidence="1 2">Is-34</strain>
    </source>
</reference>
<comment type="caution">
    <text evidence="1">The sequence shown here is derived from an EMBL/GenBank/DDBJ whole genome shotgun (WGS) entry which is preliminary data.</text>
</comment>
<dbReference type="Proteomes" id="UP000030377">
    <property type="component" value="Unassembled WGS sequence"/>
</dbReference>
<proteinExistence type="predicted"/>
<protein>
    <submittedName>
        <fullName evidence="1">Uncharacterized protein</fullName>
    </submittedName>
</protein>
<dbReference type="AlphaFoldDB" id="A0A0A3XN19"/>
<gene>
    <name evidence="1" type="ORF">MA20_31810</name>
</gene>
<evidence type="ECO:0000313" key="1">
    <source>
        <dbReference type="EMBL" id="KGT75785.1"/>
    </source>
</evidence>
<organism evidence="1 2">
    <name type="scientific">Bradyrhizobium japonicum</name>
    <dbReference type="NCBI Taxonomy" id="375"/>
    <lineage>
        <taxon>Bacteria</taxon>
        <taxon>Pseudomonadati</taxon>
        <taxon>Pseudomonadota</taxon>
        <taxon>Alphaproteobacteria</taxon>
        <taxon>Hyphomicrobiales</taxon>
        <taxon>Nitrobacteraceae</taxon>
        <taxon>Bradyrhizobium</taxon>
    </lineage>
</organism>
<name>A0A0A3XN19_BRAJP</name>
<sequence>MALTVFAAIDAILALLTALLAIVVAQLPADVVTSPVSAGCCAHDSDDERSAKLGCEQPSTPALDSVRNQLLEEHVDGTDVVATVPASFLSCSRLSVEST</sequence>
<evidence type="ECO:0000313" key="2">
    <source>
        <dbReference type="Proteomes" id="UP000030377"/>
    </source>
</evidence>